<dbReference type="RefSeq" id="WP_073094614.1">
    <property type="nucleotide sequence ID" value="NZ_FRCY01000005.1"/>
</dbReference>
<dbReference type="Proteomes" id="UP000184513">
    <property type="component" value="Unassembled WGS sequence"/>
</dbReference>
<proteinExistence type="predicted"/>
<protein>
    <submittedName>
        <fullName evidence="1">Uncharacterized protein</fullName>
    </submittedName>
</protein>
<dbReference type="STRING" id="388280.SAMN04488057_105401"/>
<dbReference type="EMBL" id="FRCY01000005">
    <property type="protein sequence ID" value="SHN04253.1"/>
    <property type="molecule type" value="Genomic_DNA"/>
</dbReference>
<evidence type="ECO:0000313" key="1">
    <source>
        <dbReference type="EMBL" id="SHN04253.1"/>
    </source>
</evidence>
<reference evidence="1 2" key="1">
    <citation type="submission" date="2016-11" db="EMBL/GenBank/DDBJ databases">
        <authorList>
            <person name="Jaros S."/>
            <person name="Januszkiewicz K."/>
            <person name="Wedrychowicz H."/>
        </authorList>
    </citation>
    <scope>NUCLEOTIDE SEQUENCE [LARGE SCALE GENOMIC DNA]</scope>
    <source>
        <strain evidence="1 2">CGMCC 1.6102</strain>
    </source>
</reference>
<gene>
    <name evidence="1" type="ORF">SAMN04488057_105401</name>
</gene>
<dbReference type="AlphaFoldDB" id="A0A1M7NLA7"/>
<dbReference type="OrthoDB" id="9984123at2"/>
<accession>A0A1M7NLA7</accession>
<sequence>MEIDFSGLSERNGDYPDRITQSEILSVLDNPRHRLSTLEDYPLKDFYTIACGYSSKKRILLIASNIENLKRKILQVKVADEEEIEHFYCAG</sequence>
<evidence type="ECO:0000313" key="2">
    <source>
        <dbReference type="Proteomes" id="UP000184513"/>
    </source>
</evidence>
<organism evidence="1 2">
    <name type="scientific">Cyclobacterium lianum</name>
    <dbReference type="NCBI Taxonomy" id="388280"/>
    <lineage>
        <taxon>Bacteria</taxon>
        <taxon>Pseudomonadati</taxon>
        <taxon>Bacteroidota</taxon>
        <taxon>Cytophagia</taxon>
        <taxon>Cytophagales</taxon>
        <taxon>Cyclobacteriaceae</taxon>
        <taxon>Cyclobacterium</taxon>
    </lineage>
</organism>
<name>A0A1M7NLA7_9BACT</name>
<keyword evidence="2" id="KW-1185">Reference proteome</keyword>